<feature type="region of interest" description="Disordered" evidence="1">
    <location>
        <begin position="87"/>
        <end position="112"/>
    </location>
</feature>
<feature type="compositionally biased region" description="Polar residues" evidence="1">
    <location>
        <begin position="99"/>
        <end position="110"/>
    </location>
</feature>
<dbReference type="EMBL" id="LACB01000103">
    <property type="protein sequence ID" value="KAJ9488851.1"/>
    <property type="molecule type" value="Genomic_DNA"/>
</dbReference>
<feature type="compositionally biased region" description="Low complexity" evidence="1">
    <location>
        <begin position="55"/>
        <end position="67"/>
    </location>
</feature>
<name>A0AAI9TKJ2_PENTH</name>
<reference evidence="2" key="1">
    <citation type="submission" date="2015-06" db="EMBL/GenBank/DDBJ databases">
        <authorList>
            <person name="Nguyen H."/>
        </authorList>
    </citation>
    <scope>NUCLEOTIDE SEQUENCE</scope>
    <source>
        <strain evidence="2">DAOM 180753</strain>
    </source>
</reference>
<feature type="region of interest" description="Disordered" evidence="1">
    <location>
        <begin position="1"/>
        <end position="34"/>
    </location>
</feature>
<evidence type="ECO:0000313" key="2">
    <source>
        <dbReference type="EMBL" id="KAJ9488851.1"/>
    </source>
</evidence>
<proteinExistence type="predicted"/>
<reference evidence="2" key="2">
    <citation type="journal article" date="2016" name="Fungal Biol.">
        <title>Ochratoxin A production by Penicillium thymicola.</title>
        <authorList>
            <person name="Nguyen H.D.T."/>
            <person name="McMullin D.R."/>
            <person name="Ponomareva E."/>
            <person name="Riley R."/>
            <person name="Pomraning K.R."/>
            <person name="Baker S.E."/>
            <person name="Seifert K.A."/>
        </authorList>
    </citation>
    <scope>NUCLEOTIDE SEQUENCE</scope>
    <source>
        <strain evidence="2">DAOM 180753</strain>
    </source>
</reference>
<accession>A0AAI9TKJ2</accession>
<evidence type="ECO:0000256" key="1">
    <source>
        <dbReference type="SAM" id="MobiDB-lite"/>
    </source>
</evidence>
<keyword evidence="3" id="KW-1185">Reference proteome</keyword>
<sequence>MSSNRVVSEPSGNGGSGEKEREEETPHATPETLDTIDIAAAAVAVAVAAAAATSVSATAPANEPPAVETEEPTVETIEDVTEYKRENTHENIQPARPQASAQGNGEGSSSRHTHYHRNCIVSRTVNRRPPYLPEAPNAMLGQFWIDHIDSMLGVRTERQIEDMQDCVDLTARVLVLANNMLRQQREVLADLRRINSEECHDDSSSELTDPDELLSFTDLLMMSDEDENDGEGDGDDSSADGRGTGGY</sequence>
<evidence type="ECO:0000313" key="3">
    <source>
        <dbReference type="Proteomes" id="UP001227192"/>
    </source>
</evidence>
<feature type="region of interest" description="Disordered" evidence="1">
    <location>
        <begin position="55"/>
        <end position="75"/>
    </location>
</feature>
<comment type="caution">
    <text evidence="2">The sequence shown here is derived from an EMBL/GenBank/DDBJ whole genome shotgun (WGS) entry which is preliminary data.</text>
</comment>
<organism evidence="2 3">
    <name type="scientific">Penicillium thymicola</name>
    <dbReference type="NCBI Taxonomy" id="293382"/>
    <lineage>
        <taxon>Eukaryota</taxon>
        <taxon>Fungi</taxon>
        <taxon>Dikarya</taxon>
        <taxon>Ascomycota</taxon>
        <taxon>Pezizomycotina</taxon>
        <taxon>Eurotiomycetes</taxon>
        <taxon>Eurotiomycetidae</taxon>
        <taxon>Eurotiales</taxon>
        <taxon>Aspergillaceae</taxon>
        <taxon>Penicillium</taxon>
    </lineage>
</organism>
<protein>
    <submittedName>
        <fullName evidence="2">Uncharacterized protein</fullName>
    </submittedName>
</protein>
<feature type="compositionally biased region" description="Basic and acidic residues" evidence="1">
    <location>
        <begin position="17"/>
        <end position="26"/>
    </location>
</feature>
<dbReference type="Proteomes" id="UP001227192">
    <property type="component" value="Unassembled WGS sequence"/>
</dbReference>
<feature type="region of interest" description="Disordered" evidence="1">
    <location>
        <begin position="218"/>
        <end position="247"/>
    </location>
</feature>
<feature type="compositionally biased region" description="Acidic residues" evidence="1">
    <location>
        <begin position="223"/>
        <end position="238"/>
    </location>
</feature>
<dbReference type="AlphaFoldDB" id="A0AAI9TKJ2"/>
<gene>
    <name evidence="2" type="ORF">VN97_g4453</name>
</gene>